<proteinExistence type="predicted"/>
<dbReference type="Proteomes" id="UP001630127">
    <property type="component" value="Unassembled WGS sequence"/>
</dbReference>
<sequence length="99" mass="10803">MTMDSVVQNASLEILVGGIESATLGDEAARRRKVQKTALEMKGPPTLTCAVEMLSRTECRVHHKIGETVDAILSGALCFCPKSLNTLRMISLFEVCIYC</sequence>
<reference evidence="1 2" key="1">
    <citation type="submission" date="2024-11" db="EMBL/GenBank/DDBJ databases">
        <title>A near-complete genome assembly of Cinchona calisaya.</title>
        <authorList>
            <person name="Lian D.C."/>
            <person name="Zhao X.W."/>
            <person name="Wei L."/>
        </authorList>
    </citation>
    <scope>NUCLEOTIDE SEQUENCE [LARGE SCALE GENOMIC DNA]</scope>
    <source>
        <tissue evidence="1">Nenye</tissue>
    </source>
</reference>
<accession>A0ABD2ZVK8</accession>
<name>A0ABD2ZVK8_9GENT</name>
<gene>
    <name evidence="1" type="ORF">ACH5RR_016339</name>
</gene>
<comment type="caution">
    <text evidence="1">The sequence shown here is derived from an EMBL/GenBank/DDBJ whole genome shotgun (WGS) entry which is preliminary data.</text>
</comment>
<evidence type="ECO:0000313" key="2">
    <source>
        <dbReference type="Proteomes" id="UP001630127"/>
    </source>
</evidence>
<evidence type="ECO:0000313" key="1">
    <source>
        <dbReference type="EMBL" id="KAL3523505.1"/>
    </source>
</evidence>
<dbReference type="PANTHER" id="PTHR20953:SF14">
    <property type="entry name" value="PROTEIN SEEDLING PLASTID DEVELOPMENT 1"/>
    <property type="match status" value="1"/>
</dbReference>
<dbReference type="PANTHER" id="PTHR20953">
    <property type="entry name" value="KINASE-RELATED"/>
    <property type="match status" value="1"/>
</dbReference>
<protein>
    <submittedName>
        <fullName evidence="1">Uncharacterized protein</fullName>
    </submittedName>
</protein>
<organism evidence="1 2">
    <name type="scientific">Cinchona calisaya</name>
    <dbReference type="NCBI Taxonomy" id="153742"/>
    <lineage>
        <taxon>Eukaryota</taxon>
        <taxon>Viridiplantae</taxon>
        <taxon>Streptophyta</taxon>
        <taxon>Embryophyta</taxon>
        <taxon>Tracheophyta</taxon>
        <taxon>Spermatophyta</taxon>
        <taxon>Magnoliopsida</taxon>
        <taxon>eudicotyledons</taxon>
        <taxon>Gunneridae</taxon>
        <taxon>Pentapetalae</taxon>
        <taxon>asterids</taxon>
        <taxon>lamiids</taxon>
        <taxon>Gentianales</taxon>
        <taxon>Rubiaceae</taxon>
        <taxon>Cinchonoideae</taxon>
        <taxon>Cinchoneae</taxon>
        <taxon>Cinchona</taxon>
    </lineage>
</organism>
<dbReference type="EMBL" id="JBJUIK010000007">
    <property type="protein sequence ID" value="KAL3523505.1"/>
    <property type="molecule type" value="Genomic_DNA"/>
</dbReference>
<keyword evidence="2" id="KW-1185">Reference proteome</keyword>
<dbReference type="AlphaFoldDB" id="A0ABD2ZVK8"/>